<dbReference type="InterPro" id="IPR001478">
    <property type="entry name" value="PDZ"/>
</dbReference>
<evidence type="ECO:0000313" key="2">
    <source>
        <dbReference type="EMBL" id="CAF1147196.1"/>
    </source>
</evidence>
<dbReference type="OrthoDB" id="2272012at2759"/>
<keyword evidence="4" id="KW-1185">Reference proteome</keyword>
<dbReference type="SUPFAM" id="SSF50156">
    <property type="entry name" value="PDZ domain-like"/>
    <property type="match status" value="1"/>
</dbReference>
<sequence length="95" mass="10503">MEQERISSYIADSDLPTGMMHFSLVELTSRPALMCDLGLKQKNVIIQRDRFGYGLTVSGDNPVYVLSVREGGAAHRAGVNINDQIIKVRHLFGAI</sequence>
<dbReference type="AlphaFoldDB" id="A0A814SGQ3"/>
<evidence type="ECO:0000313" key="5">
    <source>
        <dbReference type="Proteomes" id="UP000663852"/>
    </source>
</evidence>
<gene>
    <name evidence="2" type="ORF">EDS130_LOCUS22406</name>
    <name evidence="3" type="ORF">XAT740_LOCUS27293</name>
</gene>
<evidence type="ECO:0000259" key="1">
    <source>
        <dbReference type="PROSITE" id="PS50106"/>
    </source>
</evidence>
<dbReference type="InterPro" id="IPR036034">
    <property type="entry name" value="PDZ_sf"/>
</dbReference>
<dbReference type="GO" id="GO:0005737">
    <property type="term" value="C:cytoplasm"/>
    <property type="evidence" value="ECO:0007669"/>
    <property type="project" value="TreeGrafter"/>
</dbReference>
<dbReference type="PANTHER" id="PTHR45872:SF2">
    <property type="entry name" value="RHO GUANINE NUCLEOTIDE EXCHANGE FACTOR 2, ISOFORM D"/>
    <property type="match status" value="1"/>
</dbReference>
<dbReference type="Proteomes" id="UP000663828">
    <property type="component" value="Unassembled WGS sequence"/>
</dbReference>
<dbReference type="GO" id="GO:0005085">
    <property type="term" value="F:guanyl-nucleotide exchange factor activity"/>
    <property type="evidence" value="ECO:0007669"/>
    <property type="project" value="TreeGrafter"/>
</dbReference>
<feature type="domain" description="PDZ" evidence="1">
    <location>
        <begin position="43"/>
        <end position="95"/>
    </location>
</feature>
<dbReference type="Pfam" id="PF00595">
    <property type="entry name" value="PDZ"/>
    <property type="match status" value="1"/>
</dbReference>
<proteinExistence type="predicted"/>
<dbReference type="GO" id="GO:0007186">
    <property type="term" value="P:G protein-coupled receptor signaling pathway"/>
    <property type="evidence" value="ECO:0007669"/>
    <property type="project" value="TreeGrafter"/>
</dbReference>
<dbReference type="GO" id="GO:0001664">
    <property type="term" value="F:G protein-coupled receptor binding"/>
    <property type="evidence" value="ECO:0007669"/>
    <property type="project" value="TreeGrafter"/>
</dbReference>
<dbReference type="Proteomes" id="UP000663852">
    <property type="component" value="Unassembled WGS sequence"/>
</dbReference>
<comment type="caution">
    <text evidence="2">The sequence shown here is derived from an EMBL/GenBank/DDBJ whole genome shotgun (WGS) entry which is preliminary data.</text>
</comment>
<accession>A0A814SGQ3</accession>
<dbReference type="PROSITE" id="PS50106">
    <property type="entry name" value="PDZ"/>
    <property type="match status" value="1"/>
</dbReference>
<reference evidence="2" key="1">
    <citation type="submission" date="2021-02" db="EMBL/GenBank/DDBJ databases">
        <authorList>
            <person name="Nowell W R."/>
        </authorList>
    </citation>
    <scope>NUCLEOTIDE SEQUENCE</scope>
</reference>
<dbReference type="PANTHER" id="PTHR45872">
    <property type="entry name" value="RHO GUANINE NUCLEOTIDE EXCHANGE FACTOR 2, ISOFORM D"/>
    <property type="match status" value="1"/>
</dbReference>
<organism evidence="2 5">
    <name type="scientific">Adineta ricciae</name>
    <name type="common">Rotifer</name>
    <dbReference type="NCBI Taxonomy" id="249248"/>
    <lineage>
        <taxon>Eukaryota</taxon>
        <taxon>Metazoa</taxon>
        <taxon>Spiralia</taxon>
        <taxon>Gnathifera</taxon>
        <taxon>Rotifera</taxon>
        <taxon>Eurotatoria</taxon>
        <taxon>Bdelloidea</taxon>
        <taxon>Adinetida</taxon>
        <taxon>Adinetidae</taxon>
        <taxon>Adineta</taxon>
    </lineage>
</organism>
<name>A0A814SGQ3_ADIRI</name>
<evidence type="ECO:0000313" key="4">
    <source>
        <dbReference type="Proteomes" id="UP000663828"/>
    </source>
</evidence>
<evidence type="ECO:0000313" key="3">
    <source>
        <dbReference type="EMBL" id="CAF1270988.1"/>
    </source>
</evidence>
<dbReference type="EMBL" id="CAJNOR010002270">
    <property type="protein sequence ID" value="CAF1270988.1"/>
    <property type="molecule type" value="Genomic_DNA"/>
</dbReference>
<dbReference type="Gene3D" id="2.30.42.10">
    <property type="match status" value="1"/>
</dbReference>
<protein>
    <recommendedName>
        <fullName evidence="1">PDZ domain-containing protein</fullName>
    </recommendedName>
</protein>
<dbReference type="EMBL" id="CAJNOJ010000117">
    <property type="protein sequence ID" value="CAF1147196.1"/>
    <property type="molecule type" value="Genomic_DNA"/>
</dbReference>